<proteinExistence type="predicted"/>
<comment type="caution">
    <text evidence="2">The sequence shown here is derived from an EMBL/GenBank/DDBJ whole genome shotgun (WGS) entry which is preliminary data.</text>
</comment>
<feature type="compositionally biased region" description="Basic and acidic residues" evidence="1">
    <location>
        <begin position="511"/>
        <end position="525"/>
    </location>
</feature>
<feature type="compositionally biased region" description="Low complexity" evidence="1">
    <location>
        <begin position="446"/>
        <end position="483"/>
    </location>
</feature>
<dbReference type="Proteomes" id="UP001627154">
    <property type="component" value="Unassembled WGS sequence"/>
</dbReference>
<feature type="region of interest" description="Disordered" evidence="1">
    <location>
        <begin position="1136"/>
        <end position="1249"/>
    </location>
</feature>
<feature type="region of interest" description="Disordered" evidence="1">
    <location>
        <begin position="422"/>
        <end position="526"/>
    </location>
</feature>
<accession>A0ABD2WKS8</accession>
<feature type="region of interest" description="Disordered" evidence="1">
    <location>
        <begin position="991"/>
        <end position="1061"/>
    </location>
</feature>
<feature type="compositionally biased region" description="Low complexity" evidence="1">
    <location>
        <begin position="1192"/>
        <end position="1212"/>
    </location>
</feature>
<feature type="compositionally biased region" description="Basic and acidic residues" evidence="1">
    <location>
        <begin position="1003"/>
        <end position="1013"/>
    </location>
</feature>
<feature type="compositionally biased region" description="Basic residues" evidence="1">
    <location>
        <begin position="1240"/>
        <end position="1249"/>
    </location>
</feature>
<dbReference type="EMBL" id="JBJJXI010000098">
    <property type="protein sequence ID" value="KAL3393384.1"/>
    <property type="molecule type" value="Genomic_DNA"/>
</dbReference>
<gene>
    <name evidence="2" type="ORF">TKK_012250</name>
</gene>
<evidence type="ECO:0000313" key="3">
    <source>
        <dbReference type="Proteomes" id="UP001627154"/>
    </source>
</evidence>
<name>A0ABD2WKS8_9HYME</name>
<protein>
    <submittedName>
        <fullName evidence="2">Uncharacterized protein</fullName>
    </submittedName>
</protein>
<reference evidence="2 3" key="1">
    <citation type="journal article" date="2024" name="bioRxiv">
        <title>A reference genome for Trichogramma kaykai: A tiny desert-dwelling parasitoid wasp with competing sex-ratio distorters.</title>
        <authorList>
            <person name="Culotta J."/>
            <person name="Lindsey A.R."/>
        </authorList>
    </citation>
    <scope>NUCLEOTIDE SEQUENCE [LARGE SCALE GENOMIC DNA]</scope>
    <source>
        <strain evidence="2 3">KSX58</strain>
    </source>
</reference>
<sequence>MEIFPWTKEFQGLCKSSLTPTRSTTLIMLMTFLLSNARNGMELCYKKSLRAAKLKEIIKEALPFFTYLHRFENSEDKKQAQYFETMSDLLAIYVDLELISSKRDVQPQTESISNRISSYIILNLENLTEYMLETLMKVSLISESYNNILDPVFMRIFTRIPTNPETEIMFVRYLLVFKLWKRMKSNINDRAKIQSAAMRSLGPVLPEALPKSIVERVLPESSDSRMTKSYLRAPIDFRKACAEFLDYVREKRSARRKNATVVVDKERNPRLNCSNVIEDVTNKVDRVNSSLNKINKLDSRLDSKIDPRANHNNNNNVGKPKQITNKNINNNKVKNNDILIDLTDDDITKVIKLSKRKKIGWLEDVKKHTELSANGNNKITLSAKPKTEDAFASNFTKITITPEIHYDRKAFAASPPVRCAKADATSDESTFESVDISEAKDKKPEVSTTTTTTVDDKAAAAAAAVEQEKTTTTTTQQSPTAVVEPRLIVSTPTTPGQNKKRKSDSIIAPDCVERNNMSEKEEKPVSKALPRPLVNNNVFEKDEVILPAPLTNGMSEKENKPIIEVSKSVLVVNKSKRDDQPVPTVLKSPVAKPNEKIDTEALNKSSVIIDPSVQKDKMDVDVVPPRCQEFQHRNSSQIRDSILVSTKNLQDSVAKVAKQISALRDADHNKKAPKKHEVEEKSAAVINNQVLSDTDHVFTEINKSLGREKSISDVKDEKTVGAKLDVGSKAIRVASEESLRESKLSPVKIKSPLAMDFNDKIDEPFMDAEKYADIVQANDIDGLTLLATISARHVKVKSELDSAAAEYLSEKMMKLEADANPRLHQEAAYGHEFKFDPASIDGSNEHPNVILNGETVRLFQKSPNSNLYIINKAEMEEIKFNYQNTAQQLQQQIKTEFKPDPETAYLHGRDVVAEKKQKSVVVSQTPPPPEPYDHHRYPSYLPPNPYCAYAHVRGAHLHDCHCALFRAVPAYYVPPTGASATSNIVQSDMAVHECSNSSSGGKRMRDESQKQLEKVMGSAVEQMQKEQQQQQQQQNKRAKVESRNNVRSSGSSSSSSKLPIKKRYMAEHKLQEEEYNQHRRTPVPLAVESVSPRMLLDDCRDDSDIFNFATASLTMHEKPPQSPSAMLLDLGATVEVTSSTESPTTAAAAAPSQRGRGRPSGTGSSSVPGSRKRKSNANDNVGVIVEKKAAKKTTVANASSSSSSSSNNSNSKKAPRASKRAVPVVNYTQLQSDDQASPASKRKRKKNAR</sequence>
<organism evidence="2 3">
    <name type="scientific">Trichogramma kaykai</name>
    <dbReference type="NCBI Taxonomy" id="54128"/>
    <lineage>
        <taxon>Eukaryota</taxon>
        <taxon>Metazoa</taxon>
        <taxon>Ecdysozoa</taxon>
        <taxon>Arthropoda</taxon>
        <taxon>Hexapoda</taxon>
        <taxon>Insecta</taxon>
        <taxon>Pterygota</taxon>
        <taxon>Neoptera</taxon>
        <taxon>Endopterygota</taxon>
        <taxon>Hymenoptera</taxon>
        <taxon>Apocrita</taxon>
        <taxon>Proctotrupomorpha</taxon>
        <taxon>Chalcidoidea</taxon>
        <taxon>Trichogrammatidae</taxon>
        <taxon>Trichogramma</taxon>
    </lineage>
</organism>
<feature type="compositionally biased region" description="Low complexity" evidence="1">
    <location>
        <begin position="1136"/>
        <end position="1169"/>
    </location>
</feature>
<keyword evidence="3" id="KW-1185">Reference proteome</keyword>
<dbReference type="AlphaFoldDB" id="A0ABD2WKS8"/>
<evidence type="ECO:0000313" key="2">
    <source>
        <dbReference type="EMBL" id="KAL3393384.1"/>
    </source>
</evidence>
<feature type="region of interest" description="Disordered" evidence="1">
    <location>
        <begin position="306"/>
        <end position="328"/>
    </location>
</feature>
<feature type="compositionally biased region" description="Low complexity" evidence="1">
    <location>
        <begin position="310"/>
        <end position="328"/>
    </location>
</feature>
<feature type="compositionally biased region" description="Low complexity" evidence="1">
    <location>
        <begin position="1025"/>
        <end position="1034"/>
    </location>
</feature>
<evidence type="ECO:0000256" key="1">
    <source>
        <dbReference type="SAM" id="MobiDB-lite"/>
    </source>
</evidence>
<feature type="compositionally biased region" description="Polar residues" evidence="1">
    <location>
        <begin position="1226"/>
        <end position="1238"/>
    </location>
</feature>